<dbReference type="Proteomes" id="UP001501727">
    <property type="component" value="Unassembled WGS sequence"/>
</dbReference>
<accession>A0ABP7MVR8</accession>
<keyword evidence="1" id="KW-1133">Transmembrane helix</keyword>
<name>A0ABP7MVR8_9GAMM</name>
<evidence type="ECO:0000313" key="3">
    <source>
        <dbReference type="Proteomes" id="UP001501727"/>
    </source>
</evidence>
<sequence>MTGMGTGEPQAPGPEASHGRDWNAVAAVIAALIGLLALAVSGYTAWLQRQQVRAEVWPYLQPGISPSQHNMNLSNKGVGPASVQRVTLYVDGRPQRDWPHAFDALGLPELRDTAASTINGIVLSPGETIQQITLRDADAFARFYRQYPRIQLRLCYCSALGECWIYDERERSADTRRQAIAACPAIGADEFIDNRLRPARPPA</sequence>
<dbReference type="EMBL" id="BAAAZU010000026">
    <property type="protein sequence ID" value="GAA3929963.1"/>
    <property type="molecule type" value="Genomic_DNA"/>
</dbReference>
<protein>
    <submittedName>
        <fullName evidence="2">Uncharacterized protein</fullName>
    </submittedName>
</protein>
<gene>
    <name evidence="2" type="ORF">GCM10022229_24540</name>
</gene>
<reference evidence="3" key="1">
    <citation type="journal article" date="2019" name="Int. J. Syst. Evol. Microbiol.">
        <title>The Global Catalogue of Microorganisms (GCM) 10K type strain sequencing project: providing services to taxonomists for standard genome sequencing and annotation.</title>
        <authorList>
            <consortium name="The Broad Institute Genomics Platform"/>
            <consortium name="The Broad Institute Genome Sequencing Center for Infectious Disease"/>
            <person name="Wu L."/>
            <person name="Ma J."/>
        </authorList>
    </citation>
    <scope>NUCLEOTIDE SEQUENCE [LARGE SCALE GENOMIC DNA]</scope>
    <source>
        <strain evidence="3">JCM 16916</strain>
    </source>
</reference>
<keyword evidence="1" id="KW-0472">Membrane</keyword>
<feature type="transmembrane region" description="Helical" evidence="1">
    <location>
        <begin position="24"/>
        <end position="46"/>
    </location>
</feature>
<keyword evidence="3" id="KW-1185">Reference proteome</keyword>
<evidence type="ECO:0000313" key="2">
    <source>
        <dbReference type="EMBL" id="GAA3929963.1"/>
    </source>
</evidence>
<evidence type="ECO:0000256" key="1">
    <source>
        <dbReference type="SAM" id="Phobius"/>
    </source>
</evidence>
<organism evidence="2 3">
    <name type="scientific">Luteimonas lutimaris</name>
    <dbReference type="NCBI Taxonomy" id="698645"/>
    <lineage>
        <taxon>Bacteria</taxon>
        <taxon>Pseudomonadati</taxon>
        <taxon>Pseudomonadota</taxon>
        <taxon>Gammaproteobacteria</taxon>
        <taxon>Lysobacterales</taxon>
        <taxon>Lysobacteraceae</taxon>
        <taxon>Luteimonas</taxon>
    </lineage>
</organism>
<comment type="caution">
    <text evidence="2">The sequence shown here is derived from an EMBL/GenBank/DDBJ whole genome shotgun (WGS) entry which is preliminary data.</text>
</comment>
<proteinExistence type="predicted"/>
<keyword evidence="1" id="KW-0812">Transmembrane</keyword>